<accession>A0A4C1X036</accession>
<dbReference type="AlphaFoldDB" id="A0A4C1X036"/>
<gene>
    <name evidence="1" type="ORF">EVAR_28882_1</name>
</gene>
<proteinExistence type="predicted"/>
<keyword evidence="2" id="KW-1185">Reference proteome</keyword>
<dbReference type="EMBL" id="BGZK01000689">
    <property type="protein sequence ID" value="GBP56302.1"/>
    <property type="molecule type" value="Genomic_DNA"/>
</dbReference>
<evidence type="ECO:0000313" key="1">
    <source>
        <dbReference type="EMBL" id="GBP56302.1"/>
    </source>
</evidence>
<evidence type="ECO:0000313" key="2">
    <source>
        <dbReference type="Proteomes" id="UP000299102"/>
    </source>
</evidence>
<organism evidence="1 2">
    <name type="scientific">Eumeta variegata</name>
    <name type="common">Bagworm moth</name>
    <name type="synonym">Eumeta japonica</name>
    <dbReference type="NCBI Taxonomy" id="151549"/>
    <lineage>
        <taxon>Eukaryota</taxon>
        <taxon>Metazoa</taxon>
        <taxon>Ecdysozoa</taxon>
        <taxon>Arthropoda</taxon>
        <taxon>Hexapoda</taxon>
        <taxon>Insecta</taxon>
        <taxon>Pterygota</taxon>
        <taxon>Neoptera</taxon>
        <taxon>Endopterygota</taxon>
        <taxon>Lepidoptera</taxon>
        <taxon>Glossata</taxon>
        <taxon>Ditrysia</taxon>
        <taxon>Tineoidea</taxon>
        <taxon>Psychidae</taxon>
        <taxon>Oiketicinae</taxon>
        <taxon>Eumeta</taxon>
    </lineage>
</organism>
<name>A0A4C1X036_EUMVA</name>
<reference evidence="1 2" key="1">
    <citation type="journal article" date="2019" name="Commun. Biol.">
        <title>The bagworm genome reveals a unique fibroin gene that provides high tensile strength.</title>
        <authorList>
            <person name="Kono N."/>
            <person name="Nakamura H."/>
            <person name="Ohtoshi R."/>
            <person name="Tomita M."/>
            <person name="Numata K."/>
            <person name="Arakawa K."/>
        </authorList>
    </citation>
    <scope>NUCLEOTIDE SEQUENCE [LARGE SCALE GENOMIC DNA]</scope>
</reference>
<sequence length="114" mass="12641">MLINLKRICGRFSCKLTCTSCLAIPGGGDPWPCPVAPWATYARGDRIYGERATGTLTRCTALPHLFYFRLWGFTSCRPSACRGPLTLVVIDAMTRPIPRTKRGLVGTEDMVQFD</sequence>
<dbReference type="Proteomes" id="UP000299102">
    <property type="component" value="Unassembled WGS sequence"/>
</dbReference>
<protein>
    <submittedName>
        <fullName evidence="1">Uncharacterized protein</fullName>
    </submittedName>
</protein>
<comment type="caution">
    <text evidence="1">The sequence shown here is derived from an EMBL/GenBank/DDBJ whole genome shotgun (WGS) entry which is preliminary data.</text>
</comment>